<evidence type="ECO:0000256" key="3">
    <source>
        <dbReference type="ARBA" id="ARBA00022679"/>
    </source>
</evidence>
<keyword evidence="4 8" id="KW-0812">Transmembrane</keyword>
<reference evidence="10 11" key="1">
    <citation type="submission" date="2018-03" db="EMBL/GenBank/DDBJ databases">
        <title>Aquarubrobacter algicola gen. nov., sp. nov., a novel actinobacterium isolated from shallow eutrophic lake during the end of cyanobacterial harmful algal blooms.</title>
        <authorList>
            <person name="Chun S.J."/>
        </authorList>
    </citation>
    <scope>NUCLEOTIDE SEQUENCE [LARGE SCALE GENOMIC DNA]</scope>
    <source>
        <strain evidence="10 11">Seoho-28</strain>
    </source>
</reference>
<keyword evidence="5 8" id="KW-1133">Transmembrane helix</keyword>
<dbReference type="GO" id="GO:0016780">
    <property type="term" value="F:phosphotransferase activity, for other substituted phosphate groups"/>
    <property type="evidence" value="ECO:0007669"/>
    <property type="project" value="TreeGrafter"/>
</dbReference>
<dbReference type="Proteomes" id="UP000240739">
    <property type="component" value="Unassembled WGS sequence"/>
</dbReference>
<evidence type="ECO:0000256" key="6">
    <source>
        <dbReference type="ARBA" id="ARBA00023136"/>
    </source>
</evidence>
<evidence type="ECO:0000256" key="4">
    <source>
        <dbReference type="ARBA" id="ARBA00022692"/>
    </source>
</evidence>
<feature type="region of interest" description="Disordered" evidence="7">
    <location>
        <begin position="1"/>
        <end position="51"/>
    </location>
</feature>
<dbReference type="PANTHER" id="PTHR30576">
    <property type="entry name" value="COLANIC BIOSYNTHESIS UDP-GLUCOSE LIPID CARRIER TRANSFERASE"/>
    <property type="match status" value="1"/>
</dbReference>
<protein>
    <recommendedName>
        <fullName evidence="9">Bacterial sugar transferase domain-containing protein</fullName>
    </recommendedName>
</protein>
<feature type="domain" description="Bacterial sugar transferase" evidence="9">
    <location>
        <begin position="314"/>
        <end position="502"/>
    </location>
</feature>
<keyword evidence="11" id="KW-1185">Reference proteome</keyword>
<dbReference type="PANTHER" id="PTHR30576:SF10">
    <property type="entry name" value="SLL5057 PROTEIN"/>
    <property type="match status" value="1"/>
</dbReference>
<evidence type="ECO:0000256" key="1">
    <source>
        <dbReference type="ARBA" id="ARBA00004141"/>
    </source>
</evidence>
<dbReference type="InterPro" id="IPR003362">
    <property type="entry name" value="Bact_transf"/>
</dbReference>
<dbReference type="NCBIfam" id="TIGR03025">
    <property type="entry name" value="EPS_sugtrans"/>
    <property type="match status" value="1"/>
</dbReference>
<sequence>MGTPARAKKPDSGHGGAPTALRRRFRPRGVGPATDPSLRVERRQRPRDVLGDYPQQAVPRRLLERERNYRRSLFAADLVAGLLALVLSLAVLGADTMSAPAALFALPLLAGLSKLHGLYDRDDLLVRKTTIEEVPKLFQHAVLATLVIVIADGHLGIGEVGDRQALALCGLLVSLTTVCRMLARRVAGGMSQPERILVLGSAEAERNLHERAAGRVGAEFVGAVPLERVGSHEDLRRLVGAFDVDRVIIVPSDLAAATDTPELIRAAKAAGVRVSVLPGVLDVVGSQVEFDDVFGVTLLGVRRFGLTRSSRAVKRGFDITVAVLAGLVALPVVALAAIVIKLDSPGPVFFRQERIGFRGRRFRMVKLRTMVDGADAMKGELAAQNEVADGMFKIAEDPRVTRVGRLLRKTHLDELPQLYNVLRGQMSVVGPRPLIRNEDERITGLDRRRLELTPGMTGPWQILGSHRRIPMGEMLKLDYLYAANWSLWNDLKILLRTAAIVLRRHGV</sequence>
<feature type="transmembrane region" description="Helical" evidence="8">
    <location>
        <begin position="98"/>
        <end position="116"/>
    </location>
</feature>
<comment type="subcellular location">
    <subcellularLocation>
        <location evidence="1">Membrane</location>
        <topology evidence="1">Multi-pass membrane protein</topology>
    </subcellularLocation>
</comment>
<dbReference type="Pfam" id="PF02397">
    <property type="entry name" value="Bac_transf"/>
    <property type="match status" value="1"/>
</dbReference>
<feature type="transmembrane region" description="Helical" evidence="8">
    <location>
        <begin position="73"/>
        <end position="92"/>
    </location>
</feature>
<accession>A0A2T4UKV8</accession>
<comment type="caution">
    <text evidence="10">The sequence shown here is derived from an EMBL/GenBank/DDBJ whole genome shotgun (WGS) entry which is preliminary data.</text>
</comment>
<evidence type="ECO:0000313" key="10">
    <source>
        <dbReference type="EMBL" id="PTL59879.1"/>
    </source>
</evidence>
<evidence type="ECO:0000259" key="9">
    <source>
        <dbReference type="Pfam" id="PF02397"/>
    </source>
</evidence>
<gene>
    <name evidence="10" type="ORF">C7Y72_09565</name>
</gene>
<dbReference type="InterPro" id="IPR017475">
    <property type="entry name" value="EPS_sugar_tfrase"/>
</dbReference>
<proteinExistence type="inferred from homology"/>
<dbReference type="AlphaFoldDB" id="A0A2T4UKV8"/>
<dbReference type="RefSeq" id="WP_107568523.1">
    <property type="nucleotide sequence ID" value="NZ_PYYB01000001.1"/>
</dbReference>
<evidence type="ECO:0000256" key="5">
    <source>
        <dbReference type="ARBA" id="ARBA00022989"/>
    </source>
</evidence>
<dbReference type="GO" id="GO:0016020">
    <property type="term" value="C:membrane"/>
    <property type="evidence" value="ECO:0007669"/>
    <property type="project" value="UniProtKB-SubCell"/>
</dbReference>
<dbReference type="EMBL" id="PYYB01000001">
    <property type="protein sequence ID" value="PTL59879.1"/>
    <property type="molecule type" value="Genomic_DNA"/>
</dbReference>
<keyword evidence="3" id="KW-0808">Transferase</keyword>
<evidence type="ECO:0000256" key="8">
    <source>
        <dbReference type="SAM" id="Phobius"/>
    </source>
</evidence>
<name>A0A2T4UKV8_9ACTN</name>
<feature type="transmembrane region" description="Helical" evidence="8">
    <location>
        <begin position="317"/>
        <end position="340"/>
    </location>
</feature>
<feature type="compositionally biased region" description="Basic and acidic residues" evidence="7">
    <location>
        <begin position="38"/>
        <end position="50"/>
    </location>
</feature>
<keyword evidence="6 8" id="KW-0472">Membrane</keyword>
<evidence type="ECO:0000256" key="2">
    <source>
        <dbReference type="ARBA" id="ARBA00006464"/>
    </source>
</evidence>
<evidence type="ECO:0000313" key="11">
    <source>
        <dbReference type="Proteomes" id="UP000240739"/>
    </source>
</evidence>
<organism evidence="10 11">
    <name type="scientific">Paraconexibacter algicola</name>
    <dbReference type="NCBI Taxonomy" id="2133960"/>
    <lineage>
        <taxon>Bacteria</taxon>
        <taxon>Bacillati</taxon>
        <taxon>Actinomycetota</taxon>
        <taxon>Thermoleophilia</taxon>
        <taxon>Solirubrobacterales</taxon>
        <taxon>Paraconexibacteraceae</taxon>
        <taxon>Paraconexibacter</taxon>
    </lineage>
</organism>
<dbReference type="OrthoDB" id="9808602at2"/>
<comment type="similarity">
    <text evidence="2">Belongs to the bacterial sugar transferase family.</text>
</comment>
<evidence type="ECO:0000256" key="7">
    <source>
        <dbReference type="SAM" id="MobiDB-lite"/>
    </source>
</evidence>